<accession>A0ABV4YCZ7</accession>
<reference evidence="1 2" key="1">
    <citation type="submission" date="2024-09" db="EMBL/GenBank/DDBJ databases">
        <title>Floridaenema gen nov. (Aerosakkonemataceae, Aerosakkonematales ord. nov., Cyanobacteria) from benthic tropical and subtropical fresh waters, with the description of four new species.</title>
        <authorList>
            <person name="Moretto J.A."/>
            <person name="Berthold D.E."/>
            <person name="Lefler F.W."/>
            <person name="Huang I.-S."/>
            <person name="Laughinghouse H. IV."/>
        </authorList>
    </citation>
    <scope>NUCLEOTIDE SEQUENCE [LARGE SCALE GENOMIC DNA]</scope>
    <source>
        <strain evidence="1 2">BLCC-F154</strain>
    </source>
</reference>
<protein>
    <recommendedName>
        <fullName evidence="3">DUF2281 domain-containing protein</fullName>
    </recommendedName>
</protein>
<evidence type="ECO:0008006" key="3">
    <source>
        <dbReference type="Google" id="ProtNLM"/>
    </source>
</evidence>
<comment type="caution">
    <text evidence="1">The sequence shown here is derived from an EMBL/GenBank/DDBJ whole genome shotgun (WGS) entry which is preliminary data.</text>
</comment>
<gene>
    <name evidence="1" type="ORF">ACE1B6_11030</name>
</gene>
<sequence>MTQAVNNEQLMIDEFKKLSIDQQQEVINFMQFLQFKSQKDAAETRPISAYEAAQQWAGCVDSGLGDLSTNKAYLEGFGKE</sequence>
<dbReference type="RefSeq" id="WP_413257278.1">
    <property type="nucleotide sequence ID" value="NZ_JBHFNS010000045.1"/>
</dbReference>
<evidence type="ECO:0000313" key="1">
    <source>
        <dbReference type="EMBL" id="MFB2935775.1"/>
    </source>
</evidence>
<keyword evidence="2" id="KW-1185">Reference proteome</keyword>
<evidence type="ECO:0000313" key="2">
    <source>
        <dbReference type="Proteomes" id="UP001576776"/>
    </source>
</evidence>
<dbReference type="Proteomes" id="UP001576776">
    <property type="component" value="Unassembled WGS sequence"/>
</dbReference>
<organism evidence="1 2">
    <name type="scientific">Floridaenema fluviatile BLCC-F154</name>
    <dbReference type="NCBI Taxonomy" id="3153640"/>
    <lineage>
        <taxon>Bacteria</taxon>
        <taxon>Bacillati</taxon>
        <taxon>Cyanobacteriota</taxon>
        <taxon>Cyanophyceae</taxon>
        <taxon>Oscillatoriophycideae</taxon>
        <taxon>Aerosakkonematales</taxon>
        <taxon>Aerosakkonemataceae</taxon>
        <taxon>Floridanema</taxon>
        <taxon>Floridanema fluviatile</taxon>
    </lineage>
</organism>
<name>A0ABV4YCZ7_9CYAN</name>
<proteinExistence type="predicted"/>
<dbReference type="EMBL" id="JBHFNS010000045">
    <property type="protein sequence ID" value="MFB2935775.1"/>
    <property type="molecule type" value="Genomic_DNA"/>
</dbReference>